<dbReference type="Pfam" id="PF13185">
    <property type="entry name" value="GAF_2"/>
    <property type="match status" value="1"/>
</dbReference>
<dbReference type="GO" id="GO:0043709">
    <property type="term" value="P:cell adhesion involved in single-species biofilm formation"/>
    <property type="evidence" value="ECO:0007669"/>
    <property type="project" value="TreeGrafter"/>
</dbReference>
<evidence type="ECO:0000313" key="3">
    <source>
        <dbReference type="EMBL" id="RFT15668.1"/>
    </source>
</evidence>
<feature type="transmembrane region" description="Helical" evidence="1">
    <location>
        <begin position="12"/>
        <end position="34"/>
    </location>
</feature>
<dbReference type="Gene3D" id="3.30.450.40">
    <property type="match status" value="1"/>
</dbReference>
<feature type="domain" description="GGDEF" evidence="2">
    <location>
        <begin position="323"/>
        <end position="456"/>
    </location>
</feature>
<keyword evidence="1" id="KW-1133">Transmembrane helix</keyword>
<proteinExistence type="predicted"/>
<dbReference type="GO" id="GO:1902201">
    <property type="term" value="P:negative regulation of bacterial-type flagellum-dependent cell motility"/>
    <property type="evidence" value="ECO:0007669"/>
    <property type="project" value="TreeGrafter"/>
</dbReference>
<reference evidence="3 4" key="1">
    <citation type="submission" date="2018-08" db="EMBL/GenBank/DDBJ databases">
        <title>Genome analysis of the thermophilic bacterium of the candidate phylum Aminicenantes from deep subsurface aquifer revealed its physiology and ecological role.</title>
        <authorList>
            <person name="Kadnikov V.V."/>
            <person name="Mardanov A.V."/>
            <person name="Beletsky A.V."/>
            <person name="Karnachuk O.V."/>
            <person name="Ravin N.V."/>
        </authorList>
    </citation>
    <scope>NUCLEOTIDE SEQUENCE [LARGE SCALE GENOMIC DNA]</scope>
    <source>
        <strain evidence="3">BY38</strain>
    </source>
</reference>
<protein>
    <submittedName>
        <fullName evidence="3">Diguanylate cyclase/phosphodiesterase (GGDEF &amp; EAL domains) with PAS/PAC sensor(S)</fullName>
    </submittedName>
</protein>
<dbReference type="PROSITE" id="PS50887">
    <property type="entry name" value="GGDEF"/>
    <property type="match status" value="1"/>
</dbReference>
<dbReference type="CDD" id="cd01949">
    <property type="entry name" value="GGDEF"/>
    <property type="match status" value="1"/>
</dbReference>
<sequence>MKSITGSVVRDQLIFMLGFGLLMGIIFPFFTLWLLKLPAGRVLTPLFFSMCILAGLIVGLCNYLIFRGVVHRFLSGLSARMGLFQAKLEAYRADPASSEKCRAEDCYVEASSADILGTISGDFNNLIASVANFVEVERTTDNFLDKLKRSLKLEDVAAVVLDTFSDYFGGQGSFLLVLERGEFRLVRSQSVDIKKEQIDDNFWHELLKQGKPLVVSGIEGDAVHLDIGVGQLDPRHIALIPLKYQNEEVGVCGLVSREPFKHDFATLEARNFIFQATPFIYNALIMKRLEVMAAIDELTGVLNRRFGLRRLNEEFERSKRYRMPLSVAMVDIDYFKKINDTYGYQAGDFVLKTLAGVFTHNIRVSDLVIRFGGEEFLLVFNGASAVDAYQIMEKLRAAVETMRLQYGAFDFKVTFSAGVASFPSDKVSDLASLIHQADSGLYKAKETGRNRTVISG</sequence>
<feature type="transmembrane region" description="Helical" evidence="1">
    <location>
        <begin position="46"/>
        <end position="66"/>
    </location>
</feature>
<dbReference type="InterPro" id="IPR029787">
    <property type="entry name" value="Nucleotide_cyclase"/>
</dbReference>
<name>A0A3E2BLQ7_9BACT</name>
<accession>A0A3E2BLQ7</accession>
<keyword evidence="1" id="KW-0472">Membrane</keyword>
<dbReference type="InterPro" id="IPR029016">
    <property type="entry name" value="GAF-like_dom_sf"/>
</dbReference>
<gene>
    <name evidence="3" type="ORF">OP8BY_0043</name>
</gene>
<dbReference type="InterPro" id="IPR050469">
    <property type="entry name" value="Diguanylate_Cyclase"/>
</dbReference>
<dbReference type="EMBL" id="QUAH01000007">
    <property type="protein sequence ID" value="RFT15668.1"/>
    <property type="molecule type" value="Genomic_DNA"/>
</dbReference>
<organism evidence="3 4">
    <name type="scientific">Candidatus Saccharicenans subterraneus</name>
    <dbReference type="NCBI Taxonomy" id="2508984"/>
    <lineage>
        <taxon>Bacteria</taxon>
        <taxon>Candidatus Aminicenantota</taxon>
        <taxon>Candidatus Aminicenantia</taxon>
        <taxon>Candidatus Aminicenantales</taxon>
        <taxon>Candidatus Saccharicenantaceae</taxon>
        <taxon>Candidatus Saccharicenans</taxon>
    </lineage>
</organism>
<dbReference type="SUPFAM" id="SSF55781">
    <property type="entry name" value="GAF domain-like"/>
    <property type="match status" value="1"/>
</dbReference>
<dbReference type="Pfam" id="PF00990">
    <property type="entry name" value="GGDEF"/>
    <property type="match status" value="1"/>
</dbReference>
<dbReference type="SMART" id="SM00267">
    <property type="entry name" value="GGDEF"/>
    <property type="match status" value="1"/>
</dbReference>
<evidence type="ECO:0000259" key="2">
    <source>
        <dbReference type="PROSITE" id="PS50887"/>
    </source>
</evidence>
<comment type="caution">
    <text evidence="3">The sequence shown here is derived from an EMBL/GenBank/DDBJ whole genome shotgun (WGS) entry which is preliminary data.</text>
</comment>
<dbReference type="InterPro" id="IPR000160">
    <property type="entry name" value="GGDEF_dom"/>
</dbReference>
<evidence type="ECO:0000256" key="1">
    <source>
        <dbReference type="SAM" id="Phobius"/>
    </source>
</evidence>
<dbReference type="FunFam" id="3.30.70.270:FF:000001">
    <property type="entry name" value="Diguanylate cyclase domain protein"/>
    <property type="match status" value="1"/>
</dbReference>
<dbReference type="Gene3D" id="3.30.70.270">
    <property type="match status" value="1"/>
</dbReference>
<dbReference type="PANTHER" id="PTHR45138">
    <property type="entry name" value="REGULATORY COMPONENTS OF SENSORY TRANSDUCTION SYSTEM"/>
    <property type="match status" value="1"/>
</dbReference>
<dbReference type="SUPFAM" id="SSF55073">
    <property type="entry name" value="Nucleotide cyclase"/>
    <property type="match status" value="1"/>
</dbReference>
<dbReference type="GO" id="GO:0005886">
    <property type="term" value="C:plasma membrane"/>
    <property type="evidence" value="ECO:0007669"/>
    <property type="project" value="TreeGrafter"/>
</dbReference>
<keyword evidence="1" id="KW-0812">Transmembrane</keyword>
<dbReference type="PANTHER" id="PTHR45138:SF9">
    <property type="entry name" value="DIGUANYLATE CYCLASE DGCM-RELATED"/>
    <property type="match status" value="1"/>
</dbReference>
<dbReference type="InterPro" id="IPR003018">
    <property type="entry name" value="GAF"/>
</dbReference>
<dbReference type="GO" id="GO:0052621">
    <property type="term" value="F:diguanylate cyclase activity"/>
    <property type="evidence" value="ECO:0007669"/>
    <property type="project" value="TreeGrafter"/>
</dbReference>
<evidence type="ECO:0000313" key="4">
    <source>
        <dbReference type="Proteomes" id="UP000257323"/>
    </source>
</evidence>
<dbReference type="NCBIfam" id="TIGR00254">
    <property type="entry name" value="GGDEF"/>
    <property type="match status" value="1"/>
</dbReference>
<dbReference type="InterPro" id="IPR043128">
    <property type="entry name" value="Rev_trsase/Diguanyl_cyclase"/>
</dbReference>
<dbReference type="AlphaFoldDB" id="A0A3E2BLQ7"/>
<dbReference type="Proteomes" id="UP000257323">
    <property type="component" value="Unassembled WGS sequence"/>
</dbReference>